<dbReference type="OrthoDB" id="9798714at2"/>
<name>A0A4U0H2J6_9SPHI</name>
<comment type="caution">
    <text evidence="14">The sequence shown here is derived from an EMBL/GenBank/DDBJ whole genome shotgun (WGS) entry which is preliminary data.</text>
</comment>
<keyword evidence="5" id="KW-0812">Transmembrane</keyword>
<evidence type="ECO:0000256" key="13">
    <source>
        <dbReference type="SAM" id="SignalP"/>
    </source>
</evidence>
<keyword evidence="10" id="KW-0482">Metalloprotease</keyword>
<accession>A0A4U0H2J6</accession>
<comment type="cofactor">
    <cofactor evidence="2">
        <name>Co(2+)</name>
        <dbReference type="ChEBI" id="CHEBI:48828"/>
    </cofactor>
</comment>
<dbReference type="GO" id="GO:0046872">
    <property type="term" value="F:metal ion binding"/>
    <property type="evidence" value="ECO:0007669"/>
    <property type="project" value="UniProtKB-KW"/>
</dbReference>
<organism evidence="14 15">
    <name type="scientific">Sphingobacterium alkalisoli</name>
    <dbReference type="NCBI Taxonomy" id="1874115"/>
    <lineage>
        <taxon>Bacteria</taxon>
        <taxon>Pseudomonadati</taxon>
        <taxon>Bacteroidota</taxon>
        <taxon>Sphingobacteriia</taxon>
        <taxon>Sphingobacteriales</taxon>
        <taxon>Sphingobacteriaceae</taxon>
        <taxon>Sphingobacterium</taxon>
    </lineage>
</organism>
<evidence type="ECO:0000256" key="10">
    <source>
        <dbReference type="ARBA" id="ARBA00023049"/>
    </source>
</evidence>
<dbReference type="CDD" id="cd14789">
    <property type="entry name" value="Tiki"/>
    <property type="match status" value="1"/>
</dbReference>
<protein>
    <submittedName>
        <fullName evidence="14">TraB/GumN family protein</fullName>
    </submittedName>
</protein>
<reference evidence="14 15" key="1">
    <citation type="submission" date="2019-04" db="EMBL/GenBank/DDBJ databases">
        <title>Sphingobacterium olei sp. nov., isolated from oil-contaminated soil.</title>
        <authorList>
            <person name="Liu B."/>
        </authorList>
    </citation>
    <scope>NUCLEOTIDE SEQUENCE [LARGE SCALE GENOMIC DNA]</scope>
    <source>
        <strain evidence="14 15">Y3L14</strain>
    </source>
</reference>
<keyword evidence="4" id="KW-0645">Protease</keyword>
<evidence type="ECO:0000256" key="3">
    <source>
        <dbReference type="ARBA" id="ARBA00004479"/>
    </source>
</evidence>
<evidence type="ECO:0000256" key="1">
    <source>
        <dbReference type="ARBA" id="ARBA00001936"/>
    </source>
</evidence>
<evidence type="ECO:0000313" key="14">
    <source>
        <dbReference type="EMBL" id="TJY65861.1"/>
    </source>
</evidence>
<comment type="subcellular location">
    <subcellularLocation>
        <location evidence="3">Membrane</location>
        <topology evidence="3">Single-pass type I membrane protein</topology>
    </subcellularLocation>
</comment>
<keyword evidence="6" id="KW-0479">Metal-binding</keyword>
<comment type="cofactor">
    <cofactor evidence="1">
        <name>Mn(2+)</name>
        <dbReference type="ChEBI" id="CHEBI:29035"/>
    </cofactor>
</comment>
<dbReference type="RefSeq" id="WP_136820990.1">
    <property type="nucleotide sequence ID" value="NZ_BMJX01000003.1"/>
</dbReference>
<gene>
    <name evidence="14" type="ORF">FAZ19_12185</name>
</gene>
<sequence>MNFIKKSSTIKLQRFCLFLFLSFVALACYPQDTEYPSFLWEITGNKLSKPSYLLGTVHLKDRRLIDANDSIFVALSNTESFAMELHPDSVYKEIFAYRYGKKKLPKTLELTDGQKEEFKRRYQQEYGIPPDSIAFKNPSTIRYIMNPSHDKEDDLKSIFDSYLYGVAKSHNKIIIGLEPVTDQRNTGKSHEPLIELDDRDSARYYTEFEEITQCYVNGDLQKLMDLMGPYIDDDEMKSRNHTMLGRLTGQLQQMSVFAAVGAAHLPGSQGLIHLLREQGYTLRPVRTLNTRLSDDFSINYETQKWTTFIDTANHYEVQLPDGYFYHENGAYKSLLNYGDISTESEMLVSARYVGNLAGMPPEEFIEEQIKKSALTEGHELLSRKSIDRHGASGTQILTRWGKHRFKWEFWLANNTWYTLCLYMERGEPDTYLANRFFESFKLHQPISPVNNTPFVHEAGAFSVQFPNAPKYMLNTGVQNNGNIDIEYRLHNHMTLDKENKINYFVRYNDYALGYMLDDRDAVYQTMKTQLADMDPDIGEPVRIHKDGLEGARYSAQLPQSNMFLEMWTRGNRVYLVMQENLDKKNNRKNESFFSSFHAVPYRQTQWQPFNLTDISIELPATDCIPFPATDSLADPDFKTNTYVALDTNSSTVFSVQRVDLPKYYRLNNNDSLYYSWYKLVKELTEELITYKPIKCHNFNAAFYTTKDTVKRNFTANIIWVNGNKLYQIGASADSITVSKLDAVRMMESVELHTKAEPFDLFGSKADLLFSDLLHRDTLISSQARNAIESYYVFEKDELPLLYNALQEKYPDDDEPDGIRSELIDNLSIVNDEFTVQVLKELLSEPSSTDGMRKAILTTVMAIDSTHYDWYLTALNEYKPQSGSYNGMLLRPLTDSLSYTLHNFDRVASLFEVDSYRYILLNTCLKLLKGIQHPAAKEIIAPHLPQVIKWLEEDMKTFLADGVEPGGFEESLIANYLQLYTVYGLTDEIHNLSLKLSEFENMDLLQATIVSAFLQLDLPLDNELKTRSFDNLDRRLVVMNHMKDARRMDLIPSIYKAQTEIGKMIVNEYITMEWDTPMEMNFVGKITEEDRLYYVYECKMEDNGPIYRALYAPVDDEEEFHYDYTNVYSDFETNDENWETHAKILIQQLKSYFY</sequence>
<evidence type="ECO:0000256" key="4">
    <source>
        <dbReference type="ARBA" id="ARBA00022670"/>
    </source>
</evidence>
<proteinExistence type="predicted"/>
<dbReference type="PANTHER" id="PTHR31120">
    <property type="entry name" value="METALLOPROTEASE TIKI"/>
    <property type="match status" value="1"/>
</dbReference>
<evidence type="ECO:0000256" key="12">
    <source>
        <dbReference type="ARBA" id="ARBA00023180"/>
    </source>
</evidence>
<keyword evidence="7 13" id="KW-0732">Signal</keyword>
<dbReference type="Proteomes" id="UP000309872">
    <property type="component" value="Unassembled WGS sequence"/>
</dbReference>
<dbReference type="AlphaFoldDB" id="A0A4U0H2J6"/>
<dbReference type="InterPro" id="IPR002816">
    <property type="entry name" value="TraB/PrgY/GumN_fam"/>
</dbReference>
<dbReference type="InterPro" id="IPR040230">
    <property type="entry name" value="TIKI1/2-like"/>
</dbReference>
<dbReference type="GO" id="GO:0006508">
    <property type="term" value="P:proteolysis"/>
    <property type="evidence" value="ECO:0007669"/>
    <property type="project" value="UniProtKB-KW"/>
</dbReference>
<evidence type="ECO:0000256" key="5">
    <source>
        <dbReference type="ARBA" id="ARBA00022692"/>
    </source>
</evidence>
<evidence type="ECO:0000256" key="2">
    <source>
        <dbReference type="ARBA" id="ARBA00001941"/>
    </source>
</evidence>
<feature type="chain" id="PRO_5020281106" evidence="13">
    <location>
        <begin position="28"/>
        <end position="1153"/>
    </location>
</feature>
<dbReference type="Pfam" id="PF01963">
    <property type="entry name" value="TraB_PrgY_gumN"/>
    <property type="match status" value="1"/>
</dbReference>
<keyword evidence="11" id="KW-0472">Membrane</keyword>
<evidence type="ECO:0000256" key="8">
    <source>
        <dbReference type="ARBA" id="ARBA00022801"/>
    </source>
</evidence>
<evidence type="ECO:0000256" key="7">
    <source>
        <dbReference type="ARBA" id="ARBA00022729"/>
    </source>
</evidence>
<keyword evidence="9" id="KW-1133">Transmembrane helix</keyword>
<evidence type="ECO:0000256" key="11">
    <source>
        <dbReference type="ARBA" id="ARBA00023136"/>
    </source>
</evidence>
<dbReference type="GO" id="GO:0030178">
    <property type="term" value="P:negative regulation of Wnt signaling pathway"/>
    <property type="evidence" value="ECO:0007669"/>
    <property type="project" value="InterPro"/>
</dbReference>
<evidence type="ECO:0000313" key="15">
    <source>
        <dbReference type="Proteomes" id="UP000309872"/>
    </source>
</evidence>
<keyword evidence="8" id="KW-0378">Hydrolase</keyword>
<keyword evidence="15" id="KW-1185">Reference proteome</keyword>
<dbReference type="GO" id="GO:0004222">
    <property type="term" value="F:metalloendopeptidase activity"/>
    <property type="evidence" value="ECO:0007669"/>
    <property type="project" value="TreeGrafter"/>
</dbReference>
<evidence type="ECO:0000256" key="6">
    <source>
        <dbReference type="ARBA" id="ARBA00022723"/>
    </source>
</evidence>
<dbReference type="PANTHER" id="PTHR31120:SF6">
    <property type="entry name" value="METALLOPROTEASE TIKI HOMOLOG"/>
    <property type="match status" value="1"/>
</dbReference>
<keyword evidence="12" id="KW-0325">Glycoprotein</keyword>
<feature type="signal peptide" evidence="13">
    <location>
        <begin position="1"/>
        <end position="27"/>
    </location>
</feature>
<dbReference type="EMBL" id="SUKA01000003">
    <property type="protein sequence ID" value="TJY65861.1"/>
    <property type="molecule type" value="Genomic_DNA"/>
</dbReference>
<dbReference type="PROSITE" id="PS51257">
    <property type="entry name" value="PROKAR_LIPOPROTEIN"/>
    <property type="match status" value="1"/>
</dbReference>
<dbReference type="GO" id="GO:0016020">
    <property type="term" value="C:membrane"/>
    <property type="evidence" value="ECO:0007669"/>
    <property type="project" value="UniProtKB-SubCell"/>
</dbReference>
<evidence type="ECO:0000256" key="9">
    <source>
        <dbReference type="ARBA" id="ARBA00022989"/>
    </source>
</evidence>